<dbReference type="PANTHER" id="PTHR30365">
    <property type="entry name" value="CYTOCHROME D UBIQUINOL OXIDASE"/>
    <property type="match status" value="1"/>
</dbReference>
<dbReference type="EMBL" id="JARXVQ010000001">
    <property type="protein sequence ID" value="MDH6182033.1"/>
    <property type="molecule type" value="Genomic_DNA"/>
</dbReference>
<evidence type="ECO:0000313" key="13">
    <source>
        <dbReference type="EMBL" id="MDH6182033.1"/>
    </source>
</evidence>
<evidence type="ECO:0000256" key="2">
    <source>
        <dbReference type="ARBA" id="ARBA00009819"/>
    </source>
</evidence>
<organism evidence="13 14">
    <name type="scientific">Antiquaquibacter oligotrophicus</name>
    <dbReference type="NCBI Taxonomy" id="2880260"/>
    <lineage>
        <taxon>Bacteria</taxon>
        <taxon>Bacillati</taxon>
        <taxon>Actinomycetota</taxon>
        <taxon>Actinomycetes</taxon>
        <taxon>Micrococcales</taxon>
        <taxon>Microbacteriaceae</taxon>
        <taxon>Antiquaquibacter</taxon>
    </lineage>
</organism>
<dbReference type="Pfam" id="PF01654">
    <property type="entry name" value="Cyt_bd_oxida_I"/>
    <property type="match status" value="1"/>
</dbReference>
<dbReference type="Proteomes" id="UP001160142">
    <property type="component" value="Unassembled WGS sequence"/>
</dbReference>
<keyword evidence="5 12" id="KW-0349">Heme</keyword>
<feature type="transmembrane region" description="Helical" evidence="12">
    <location>
        <begin position="16"/>
        <end position="37"/>
    </location>
</feature>
<feature type="transmembrane region" description="Helical" evidence="12">
    <location>
        <begin position="405"/>
        <end position="426"/>
    </location>
</feature>
<evidence type="ECO:0000256" key="6">
    <source>
        <dbReference type="ARBA" id="ARBA00022692"/>
    </source>
</evidence>
<keyword evidence="10 12" id="KW-0408">Iron</keyword>
<sequence>MDPLEIARWQFGITTVYHFVMVPLTLGLGPLVFVMQLQWVRTGDEKWLRMTKFWGKLYLINFIMGVATGLVQEFQFGMAWSEYARFVGDVFGAPLAMEGLLAFFVESTFLGLWIFGWDRLPKKVHLATLGLAVFGSIVSAFFIIVANSWMQHPVGVELVDGRPVMNDIWAVLTNNTALAAYSHTLFGAIAVGGALLIGIAWYQLWQRRRDGIDTTDARGRVVVGENLSIPGRDKADHTVWLRSLRIGALVAIVGFGGVAITGDLQAKLMFEQQPLKMAAAEAACHDGTSFSVLSIGPLGGQDCNQVVGIIEIPGVLSFLAHGDFDTEIKGVNTLIPEYQEAYGTHLPDNPIYGERAGQEIQYLPLMEVTYWGFRLMIGFGALAAGAAVLALWLTRKGTVPASKPLMWVAVASIAAPFAANIAGWVFTEMGRQPFVVAPNPTPGGVDGVFMFTAAAVSPGVSGEEVIFSLVSLGLIYGALLVVELTLIVKYVRAGVAGVMPAEETPSDDNPTDPDRRDDVLAFAY</sequence>
<feature type="transmembrane region" description="Helical" evidence="12">
    <location>
        <begin position="371"/>
        <end position="393"/>
    </location>
</feature>
<keyword evidence="6 12" id="KW-0812">Transmembrane</keyword>
<accession>A0ABT6KRC4</accession>
<evidence type="ECO:0000256" key="3">
    <source>
        <dbReference type="ARBA" id="ARBA00022448"/>
    </source>
</evidence>
<dbReference type="RefSeq" id="WP_322134326.1">
    <property type="nucleotide sequence ID" value="NZ_CP085036.1"/>
</dbReference>
<evidence type="ECO:0000313" key="14">
    <source>
        <dbReference type="Proteomes" id="UP001160142"/>
    </source>
</evidence>
<dbReference type="PIRSF" id="PIRSF006446">
    <property type="entry name" value="Cyt_quinol_oxidase_1"/>
    <property type="match status" value="1"/>
</dbReference>
<comment type="caution">
    <text evidence="13">The sequence shown here is derived from an EMBL/GenBank/DDBJ whole genome shotgun (WGS) entry which is preliminary data.</text>
</comment>
<comment type="subcellular location">
    <subcellularLocation>
        <location evidence="1">Cell membrane</location>
        <topology evidence="1">Multi-pass membrane protein</topology>
    </subcellularLocation>
</comment>
<dbReference type="InterPro" id="IPR002585">
    <property type="entry name" value="Cyt-d_ubiquinol_oxidase_su_1"/>
</dbReference>
<keyword evidence="4 12" id="KW-1003">Cell membrane</keyword>
<keyword evidence="14" id="KW-1185">Reference proteome</keyword>
<evidence type="ECO:0000256" key="4">
    <source>
        <dbReference type="ARBA" id="ARBA00022475"/>
    </source>
</evidence>
<feature type="transmembrane region" description="Helical" evidence="12">
    <location>
        <begin position="465"/>
        <end position="488"/>
    </location>
</feature>
<evidence type="ECO:0000256" key="11">
    <source>
        <dbReference type="ARBA" id="ARBA00023136"/>
    </source>
</evidence>
<evidence type="ECO:0000256" key="9">
    <source>
        <dbReference type="ARBA" id="ARBA00022989"/>
    </source>
</evidence>
<keyword evidence="3 12" id="KW-0813">Transport</keyword>
<evidence type="ECO:0000256" key="5">
    <source>
        <dbReference type="ARBA" id="ARBA00022617"/>
    </source>
</evidence>
<keyword evidence="9 12" id="KW-1133">Transmembrane helix</keyword>
<reference evidence="13 14" key="1">
    <citation type="submission" date="2023-04" db="EMBL/GenBank/DDBJ databases">
        <title>Genome Encyclopedia of Bacteria and Archaea VI: Functional Genomics of Type Strains.</title>
        <authorList>
            <person name="Whitman W."/>
        </authorList>
    </citation>
    <scope>NUCLEOTIDE SEQUENCE [LARGE SCALE GENOMIC DNA]</scope>
    <source>
        <strain evidence="13 14">SG_E_30_P1</strain>
    </source>
</reference>
<dbReference type="PANTHER" id="PTHR30365:SF15">
    <property type="entry name" value="CYTOCHROME BD UBIQUINOL OXIDASE SUBUNIT 1"/>
    <property type="match status" value="1"/>
</dbReference>
<gene>
    <name evidence="13" type="ORF">M2152_002215</name>
</gene>
<keyword evidence="11 12" id="KW-0472">Membrane</keyword>
<name>A0ABT6KRC4_9MICO</name>
<protein>
    <submittedName>
        <fullName evidence="13">Cytochrome d ubiquinol oxidase subunit I</fullName>
    </submittedName>
</protein>
<keyword evidence="7 12" id="KW-0479">Metal-binding</keyword>
<feature type="transmembrane region" description="Helical" evidence="12">
    <location>
        <begin position="129"/>
        <end position="150"/>
    </location>
</feature>
<feature type="transmembrane region" description="Helical" evidence="12">
    <location>
        <begin position="58"/>
        <end position="80"/>
    </location>
</feature>
<keyword evidence="8 12" id="KW-0249">Electron transport</keyword>
<proteinExistence type="inferred from homology"/>
<feature type="transmembrane region" description="Helical" evidence="12">
    <location>
        <begin position="180"/>
        <end position="202"/>
    </location>
</feature>
<feature type="transmembrane region" description="Helical" evidence="12">
    <location>
        <begin position="100"/>
        <end position="117"/>
    </location>
</feature>
<feature type="transmembrane region" description="Helical" evidence="12">
    <location>
        <begin position="239"/>
        <end position="260"/>
    </location>
</feature>
<evidence type="ECO:0000256" key="8">
    <source>
        <dbReference type="ARBA" id="ARBA00022982"/>
    </source>
</evidence>
<evidence type="ECO:0000256" key="10">
    <source>
        <dbReference type="ARBA" id="ARBA00023004"/>
    </source>
</evidence>
<evidence type="ECO:0000256" key="12">
    <source>
        <dbReference type="PIRNR" id="PIRNR006446"/>
    </source>
</evidence>
<evidence type="ECO:0000256" key="7">
    <source>
        <dbReference type="ARBA" id="ARBA00022723"/>
    </source>
</evidence>
<evidence type="ECO:0000256" key="1">
    <source>
        <dbReference type="ARBA" id="ARBA00004651"/>
    </source>
</evidence>
<comment type="similarity">
    <text evidence="2 12">Belongs to the cytochrome ubiquinol oxidase subunit 1 family.</text>
</comment>